<reference evidence="3 4" key="1">
    <citation type="submission" date="2019-02" db="EMBL/GenBank/DDBJ databases">
        <title>WGS of Pseudoxanthomonas species novum from clinical isolates.</title>
        <authorList>
            <person name="Bernier A.-M."/>
            <person name="Bernard K."/>
            <person name="Vachon A."/>
        </authorList>
    </citation>
    <scope>NUCLEOTIDE SEQUENCE [LARGE SCALE GENOMIC DNA]</scope>
    <source>
        <strain evidence="3 4">NML171202</strain>
    </source>
</reference>
<evidence type="ECO:0000313" key="4">
    <source>
        <dbReference type="Proteomes" id="UP000291286"/>
    </source>
</evidence>
<evidence type="ECO:0000313" key="3">
    <source>
        <dbReference type="EMBL" id="TAA31442.1"/>
    </source>
</evidence>
<evidence type="ECO:0008006" key="5">
    <source>
        <dbReference type="Google" id="ProtNLM"/>
    </source>
</evidence>
<dbReference type="EMBL" id="SHMB01000002">
    <property type="protein sequence ID" value="TAA31442.1"/>
    <property type="molecule type" value="Genomic_DNA"/>
</dbReference>
<keyword evidence="2" id="KW-0812">Transmembrane</keyword>
<feature type="region of interest" description="Disordered" evidence="1">
    <location>
        <begin position="80"/>
        <end position="101"/>
    </location>
</feature>
<gene>
    <name evidence="3" type="ORF">EA661_07700</name>
</gene>
<feature type="region of interest" description="Disordered" evidence="1">
    <location>
        <begin position="32"/>
        <end position="51"/>
    </location>
</feature>
<keyword evidence="2" id="KW-0472">Membrane</keyword>
<comment type="caution">
    <text evidence="3">The sequence shown here is derived from an EMBL/GenBank/DDBJ whole genome shotgun (WGS) entry which is preliminary data.</text>
</comment>
<dbReference type="AlphaFoldDB" id="A0A4Q8LMI6"/>
<dbReference type="Proteomes" id="UP000291286">
    <property type="component" value="Unassembled WGS sequence"/>
</dbReference>
<feature type="transmembrane region" description="Helical" evidence="2">
    <location>
        <begin position="58"/>
        <end position="74"/>
    </location>
</feature>
<evidence type="ECO:0000256" key="2">
    <source>
        <dbReference type="SAM" id="Phobius"/>
    </source>
</evidence>
<organism evidence="3 4">
    <name type="scientific">Pseudoxanthomonas winnipegensis</name>
    <dbReference type="NCBI Taxonomy" id="2480810"/>
    <lineage>
        <taxon>Bacteria</taxon>
        <taxon>Pseudomonadati</taxon>
        <taxon>Pseudomonadota</taxon>
        <taxon>Gammaproteobacteria</taxon>
        <taxon>Lysobacterales</taxon>
        <taxon>Lysobacteraceae</taxon>
        <taxon>Pseudoxanthomonas</taxon>
    </lineage>
</organism>
<dbReference type="RefSeq" id="WP_130517355.1">
    <property type="nucleotide sequence ID" value="NZ_SHMA01000003.1"/>
</dbReference>
<keyword evidence="2" id="KW-1133">Transmembrane helix</keyword>
<name>A0A4Q8LMI6_9GAMM</name>
<accession>A0A4Q8LMI6</accession>
<proteinExistence type="predicted"/>
<evidence type="ECO:0000256" key="1">
    <source>
        <dbReference type="SAM" id="MobiDB-lite"/>
    </source>
</evidence>
<protein>
    <recommendedName>
        <fullName evidence="5">Anti-sigma factor</fullName>
    </recommendedName>
</protein>
<sequence>MNEQHDDDLRFALRTLRQDAAPERDLWPDIAARLEPRSAEPPTHAAPRRQRTRRWQPFALAAALALVAVIGWRLQSGLHPASSAPTPSLAQTPPRAPSHAPLRAEAVRMTRDYQIALERMHGAPMPVALQPALEDLDRSASQVLQAIDHNPRSAQLLQTLRYTYDRRLALTRRAALS</sequence>